<protein>
    <submittedName>
        <fullName evidence="1">Uncharacterized protein</fullName>
    </submittedName>
</protein>
<name>A0A0E9THY7_ANGAN</name>
<reference evidence="1" key="2">
    <citation type="journal article" date="2015" name="Fish Shellfish Immunol.">
        <title>Early steps in the European eel (Anguilla anguilla)-Vibrio vulnificus interaction in the gills: Role of the RtxA13 toxin.</title>
        <authorList>
            <person name="Callol A."/>
            <person name="Pajuelo D."/>
            <person name="Ebbesson L."/>
            <person name="Teles M."/>
            <person name="MacKenzie S."/>
            <person name="Amaro C."/>
        </authorList>
    </citation>
    <scope>NUCLEOTIDE SEQUENCE</scope>
</reference>
<dbReference type="AlphaFoldDB" id="A0A0E9THY7"/>
<sequence length="27" mass="3171">MFFVVFLFFFVKQVNKHPALIQVGRAS</sequence>
<evidence type="ECO:0000313" key="1">
    <source>
        <dbReference type="EMBL" id="JAH52318.1"/>
    </source>
</evidence>
<accession>A0A0E9THY7</accession>
<reference evidence="1" key="1">
    <citation type="submission" date="2014-11" db="EMBL/GenBank/DDBJ databases">
        <authorList>
            <person name="Amaro Gonzalez C."/>
        </authorList>
    </citation>
    <scope>NUCLEOTIDE SEQUENCE</scope>
</reference>
<dbReference type="EMBL" id="GBXM01056259">
    <property type="protein sequence ID" value="JAH52318.1"/>
    <property type="molecule type" value="Transcribed_RNA"/>
</dbReference>
<proteinExistence type="predicted"/>
<organism evidence="1">
    <name type="scientific">Anguilla anguilla</name>
    <name type="common">European freshwater eel</name>
    <name type="synonym">Muraena anguilla</name>
    <dbReference type="NCBI Taxonomy" id="7936"/>
    <lineage>
        <taxon>Eukaryota</taxon>
        <taxon>Metazoa</taxon>
        <taxon>Chordata</taxon>
        <taxon>Craniata</taxon>
        <taxon>Vertebrata</taxon>
        <taxon>Euteleostomi</taxon>
        <taxon>Actinopterygii</taxon>
        <taxon>Neopterygii</taxon>
        <taxon>Teleostei</taxon>
        <taxon>Anguilliformes</taxon>
        <taxon>Anguillidae</taxon>
        <taxon>Anguilla</taxon>
    </lineage>
</organism>